<comment type="similarity">
    <text evidence="2 5">Belongs to the pseudouridine synthase TruB family. Type 1 subfamily.</text>
</comment>
<keyword evidence="3 5" id="KW-0819">tRNA processing</keyword>
<dbReference type="AlphaFoldDB" id="A0P4S1"/>
<dbReference type="EC" id="5.4.99.25" evidence="5"/>
<dbReference type="Pfam" id="PF01509">
    <property type="entry name" value="TruB_N"/>
    <property type="match status" value="1"/>
</dbReference>
<feature type="domain" description="tRNA pseudouridylate synthase B C-terminal" evidence="8">
    <location>
        <begin position="181"/>
        <end position="238"/>
    </location>
</feature>
<comment type="catalytic activity">
    <reaction evidence="1 5">
        <text>uridine(55) in tRNA = pseudouridine(55) in tRNA</text>
        <dbReference type="Rhea" id="RHEA:42532"/>
        <dbReference type="Rhea" id="RHEA-COMP:10101"/>
        <dbReference type="Rhea" id="RHEA-COMP:10102"/>
        <dbReference type="ChEBI" id="CHEBI:65314"/>
        <dbReference type="ChEBI" id="CHEBI:65315"/>
        <dbReference type="EC" id="5.4.99.25"/>
    </reaction>
</comment>
<dbReference type="GO" id="GO:0003723">
    <property type="term" value="F:RNA binding"/>
    <property type="evidence" value="ECO:0007669"/>
    <property type="project" value="InterPro"/>
</dbReference>
<dbReference type="Pfam" id="PF16198">
    <property type="entry name" value="TruB_C_2"/>
    <property type="match status" value="1"/>
</dbReference>
<evidence type="ECO:0000256" key="4">
    <source>
        <dbReference type="ARBA" id="ARBA00023235"/>
    </source>
</evidence>
<evidence type="ECO:0000259" key="6">
    <source>
        <dbReference type="Pfam" id="PF01509"/>
    </source>
</evidence>
<dbReference type="HAMAP" id="MF_01080">
    <property type="entry name" value="TruB_bact"/>
    <property type="match status" value="1"/>
</dbReference>
<dbReference type="InterPro" id="IPR020103">
    <property type="entry name" value="PsdUridine_synth_cat_dom_sf"/>
</dbReference>
<evidence type="ECO:0000256" key="2">
    <source>
        <dbReference type="ARBA" id="ARBA00005642"/>
    </source>
</evidence>
<dbReference type="Pfam" id="PF09157">
    <property type="entry name" value="TruB-C_2"/>
    <property type="match status" value="1"/>
</dbReference>
<dbReference type="PANTHER" id="PTHR13767">
    <property type="entry name" value="TRNA-PSEUDOURIDINE SYNTHASE"/>
    <property type="match status" value="1"/>
</dbReference>
<comment type="caution">
    <text evidence="9">The sequence shown here is derived from an EMBL/GenBank/DDBJ whole genome shotgun (WGS) entry which is preliminary data.</text>
</comment>
<dbReference type="OrthoDB" id="9802309at2"/>
<evidence type="ECO:0000256" key="5">
    <source>
        <dbReference type="HAMAP-Rule" id="MF_01080"/>
    </source>
</evidence>
<dbReference type="Proteomes" id="UP000054262">
    <property type="component" value="Unassembled WGS sequence"/>
</dbReference>
<dbReference type="PANTHER" id="PTHR13767:SF2">
    <property type="entry name" value="PSEUDOURIDYLATE SYNTHASE TRUB1"/>
    <property type="match status" value="1"/>
</dbReference>
<feature type="domain" description="tRNA pseudouridine synthase II TruB subfamily 1 C-terminal" evidence="7">
    <location>
        <begin position="246"/>
        <end position="297"/>
    </location>
</feature>
<gene>
    <name evidence="5" type="primary">truB</name>
    <name evidence="9" type="ORF">MB2181_00620</name>
</gene>
<evidence type="ECO:0000313" key="9">
    <source>
        <dbReference type="EMBL" id="EAV46531.1"/>
    </source>
</evidence>
<protein>
    <recommendedName>
        <fullName evidence="5">tRNA pseudouridine synthase B</fullName>
        <ecNumber evidence="5">5.4.99.25</ecNumber>
    </recommendedName>
    <alternativeName>
        <fullName evidence="5">tRNA pseudouridine(55) synthase</fullName>
        <shortName evidence="5">Psi55 synthase</shortName>
    </alternativeName>
    <alternativeName>
        <fullName evidence="5">tRNA pseudouridylate synthase</fullName>
    </alternativeName>
    <alternativeName>
        <fullName evidence="5">tRNA-uridine isomerase</fullName>
    </alternativeName>
</protein>
<dbReference type="GO" id="GO:0031119">
    <property type="term" value="P:tRNA pseudouridine synthesis"/>
    <property type="evidence" value="ECO:0007669"/>
    <property type="project" value="UniProtKB-UniRule"/>
</dbReference>
<feature type="active site" description="Nucleophile" evidence="5">
    <location>
        <position position="47"/>
    </location>
</feature>
<comment type="function">
    <text evidence="5">Responsible for synthesis of pseudouridine from uracil-55 in the psi GC loop of transfer RNAs.</text>
</comment>
<organism evidence="9 10">
    <name type="scientific">Methylophilales bacterium HTCC2181</name>
    <dbReference type="NCBI Taxonomy" id="383631"/>
    <lineage>
        <taxon>Bacteria</taxon>
        <taxon>Pseudomonadati</taxon>
        <taxon>Pseudomonadota</taxon>
        <taxon>Betaproteobacteria</taxon>
        <taxon>Nitrosomonadales</taxon>
        <taxon>OM43 clade</taxon>
    </lineage>
</organism>
<dbReference type="GO" id="GO:1990481">
    <property type="term" value="P:mRNA pseudouridine synthesis"/>
    <property type="evidence" value="ECO:0007669"/>
    <property type="project" value="TreeGrafter"/>
</dbReference>
<evidence type="ECO:0000313" key="10">
    <source>
        <dbReference type="Proteomes" id="UP000054262"/>
    </source>
</evidence>
<dbReference type="NCBIfam" id="TIGR00431">
    <property type="entry name" value="TruB"/>
    <property type="match status" value="1"/>
</dbReference>
<dbReference type="CDD" id="cd02573">
    <property type="entry name" value="PseudoU_synth_EcTruB"/>
    <property type="match status" value="1"/>
</dbReference>
<dbReference type="InterPro" id="IPR015240">
    <property type="entry name" value="tRNA_sdUridine_synth_fam1_C"/>
</dbReference>
<dbReference type="InterPro" id="IPR014780">
    <property type="entry name" value="tRNA_psdUridine_synth_TruB"/>
</dbReference>
<evidence type="ECO:0000256" key="1">
    <source>
        <dbReference type="ARBA" id="ARBA00000385"/>
    </source>
</evidence>
<accession>A0P4S1</accession>
<keyword evidence="10" id="KW-1185">Reference proteome</keyword>
<dbReference type="SUPFAM" id="SSF55120">
    <property type="entry name" value="Pseudouridine synthase"/>
    <property type="match status" value="1"/>
</dbReference>
<dbReference type="GO" id="GO:0160148">
    <property type="term" value="F:tRNA pseudouridine(55) synthase activity"/>
    <property type="evidence" value="ECO:0007669"/>
    <property type="project" value="UniProtKB-EC"/>
</dbReference>
<dbReference type="InterPro" id="IPR002501">
    <property type="entry name" value="PsdUridine_synth_N"/>
</dbReference>
<proteinExistence type="inferred from homology"/>
<dbReference type="EMBL" id="AAUX01000001">
    <property type="protein sequence ID" value="EAV46531.1"/>
    <property type="molecule type" value="Genomic_DNA"/>
</dbReference>
<evidence type="ECO:0000259" key="8">
    <source>
        <dbReference type="Pfam" id="PF16198"/>
    </source>
</evidence>
<evidence type="ECO:0000256" key="3">
    <source>
        <dbReference type="ARBA" id="ARBA00022694"/>
    </source>
</evidence>
<dbReference type="InterPro" id="IPR032819">
    <property type="entry name" value="TruB_C"/>
</dbReference>
<feature type="domain" description="Pseudouridine synthase II N-terminal" evidence="6">
    <location>
        <begin position="32"/>
        <end position="180"/>
    </location>
</feature>
<sequence length="300" mass="33484">MQPKRIKLDISGVILVDKPLGYSSNQALSKIKWIFSPKKAGHTGTLDPLATGLLPICLGEATKFSSFLLESDKTYEASIKLGFRSNTGDSEGVIVDLNVQHFPALKEIKETLKQFSGMQEQTPPMYSALKFKGKPLYEYARKGEEIERKKRSINIVSLDLIDYSDNVLKITVECSKGTYIRTLASDIGDKLNTGGYLIALRRTAIGSVNVEQAKTLDMIEASDKEARDALIFPIDEFLNYLDDISLVPSAEEAIKDGKTLLFKGMKEGIYRLYNKDKFFLGLGTLDRHGYLKVRRLLALS</sequence>
<evidence type="ECO:0000259" key="7">
    <source>
        <dbReference type="Pfam" id="PF09157"/>
    </source>
</evidence>
<keyword evidence="4 5" id="KW-0413">Isomerase</keyword>
<name>A0P4S1_9PROT</name>
<reference evidence="9 10" key="1">
    <citation type="submission" date="2006-11" db="EMBL/GenBank/DDBJ databases">
        <authorList>
            <person name="Giovannoni S."/>
            <person name="Vergin K."/>
            <person name="Ferriera S."/>
            <person name="Johnson J."/>
            <person name="Kravitz S."/>
            <person name="Beeson K."/>
            <person name="Sutton G."/>
            <person name="Rogers Y.-H."/>
            <person name="Friedman R."/>
            <person name="Frazier M."/>
            <person name="Venter J.C."/>
        </authorList>
    </citation>
    <scope>NUCLEOTIDE SEQUENCE [LARGE SCALE GENOMIC DNA]</scope>
    <source>
        <strain evidence="9 10">HTCC2181</strain>
    </source>
</reference>
<dbReference type="Gene3D" id="3.30.2350.10">
    <property type="entry name" value="Pseudouridine synthase"/>
    <property type="match status" value="1"/>
</dbReference>